<evidence type="ECO:0000313" key="9">
    <source>
        <dbReference type="Proteomes" id="UP000070404"/>
    </source>
</evidence>
<feature type="active site" description="Schiff-base intermediate with substrate" evidence="7">
    <location>
        <position position="28"/>
    </location>
</feature>
<dbReference type="EMBL" id="LHYF01000002">
    <property type="protein sequence ID" value="KXB07408.1"/>
    <property type="molecule type" value="Genomic_DNA"/>
</dbReference>
<dbReference type="InterPro" id="IPR011060">
    <property type="entry name" value="RibuloseP-bd_barrel"/>
</dbReference>
<dbReference type="Gene3D" id="3.20.20.70">
    <property type="entry name" value="Aldolase class I"/>
    <property type="match status" value="1"/>
</dbReference>
<evidence type="ECO:0000256" key="6">
    <source>
        <dbReference type="ARBA" id="ARBA00047628"/>
    </source>
</evidence>
<dbReference type="PIRSF" id="PIRSF015957">
    <property type="entry name" value="UCP015957"/>
    <property type="match status" value="1"/>
</dbReference>
<dbReference type="AlphaFoldDB" id="A0A133VLS8"/>
<protein>
    <recommendedName>
        <fullName evidence="2">(5-formylfuran-3-yl)methyl phosphate synthase</fullName>
        <ecNumber evidence="2">4.2.3.153</ecNumber>
    </recommendedName>
    <alternativeName>
        <fullName evidence="5">4-(hydroxymethyl)-2-furancarboxaldehyde-phosphate synthase</fullName>
    </alternativeName>
</protein>
<evidence type="ECO:0000256" key="7">
    <source>
        <dbReference type="PIRSR" id="PIRSR015957-1"/>
    </source>
</evidence>
<keyword evidence="4" id="KW-0704">Schiff base</keyword>
<evidence type="ECO:0000256" key="4">
    <source>
        <dbReference type="ARBA" id="ARBA00023270"/>
    </source>
</evidence>
<reference evidence="8 9" key="1">
    <citation type="journal article" date="2016" name="Sci. Rep.">
        <title>Metabolic traits of an uncultured archaeal lineage -MSBL1- from brine pools of the Red Sea.</title>
        <authorList>
            <person name="Mwirichia R."/>
            <person name="Alam I."/>
            <person name="Rashid M."/>
            <person name="Vinu M."/>
            <person name="Ba-Alawi W."/>
            <person name="Anthony Kamau A."/>
            <person name="Kamanda Ngugi D."/>
            <person name="Goker M."/>
            <person name="Klenk H.P."/>
            <person name="Bajic V."/>
            <person name="Stingl U."/>
        </authorList>
    </citation>
    <scope>NUCLEOTIDE SEQUENCE [LARGE SCALE GENOMIC DNA]</scope>
    <source>
        <strain evidence="8">SCGC-AAA382C18</strain>
    </source>
</reference>
<comment type="catalytic activity">
    <reaction evidence="6">
        <text>2 D-glyceraldehyde 3-phosphate = 4-(hydroxymethyl)-2-furancarboxaldehyde phosphate + phosphate + 2 H2O</text>
        <dbReference type="Rhea" id="RHEA:43536"/>
        <dbReference type="ChEBI" id="CHEBI:15377"/>
        <dbReference type="ChEBI" id="CHEBI:43474"/>
        <dbReference type="ChEBI" id="CHEBI:59776"/>
        <dbReference type="ChEBI" id="CHEBI:83407"/>
        <dbReference type="EC" id="4.2.3.153"/>
    </reaction>
</comment>
<dbReference type="SUPFAM" id="SSF51366">
    <property type="entry name" value="Ribulose-phoshate binding barrel"/>
    <property type="match status" value="1"/>
</dbReference>
<dbReference type="Proteomes" id="UP000070404">
    <property type="component" value="Unassembled WGS sequence"/>
</dbReference>
<name>A0A133VLS8_9EURY</name>
<evidence type="ECO:0000256" key="3">
    <source>
        <dbReference type="ARBA" id="ARBA00023239"/>
    </source>
</evidence>
<dbReference type="InterPro" id="IPR013785">
    <property type="entry name" value="Aldolase_TIM"/>
</dbReference>
<organism evidence="8 9">
    <name type="scientific">candidate division MSBL1 archaeon SCGC-AAA382C18</name>
    <dbReference type="NCBI Taxonomy" id="1698281"/>
    <lineage>
        <taxon>Archaea</taxon>
        <taxon>Methanobacteriati</taxon>
        <taxon>Methanobacteriota</taxon>
        <taxon>candidate division MSBL1</taxon>
    </lineage>
</organism>
<evidence type="ECO:0000256" key="5">
    <source>
        <dbReference type="ARBA" id="ARBA00032523"/>
    </source>
</evidence>
<dbReference type="EC" id="4.2.3.153" evidence="2"/>
<gene>
    <name evidence="8" type="ORF">AKJ52_00215</name>
</gene>
<sequence>MTKLLVSPKNVEEARIASKVNVDIIDVKNPKEGSLGANFPWVISQIREIVPSEILISAAIGDFPNLPGSASLAASGAHNAGADIIKVGLKGPKESNDAINLMEKVVKSINRNSETGQVVACGYGDFERADTIDIEKLPVIGKEAGVDYVMIDTAIKDGKPVTEFLTLEQLENFVNKAHSLDLKAALAGSLGREEISQLKKLEPDVIGVRGAVCREKDRTKGMSEELIRDLRNILED</sequence>
<accession>A0A133VLS8</accession>
<keyword evidence="3" id="KW-0456">Lyase</keyword>
<proteinExistence type="predicted"/>
<evidence type="ECO:0000256" key="1">
    <source>
        <dbReference type="ARBA" id="ARBA00003810"/>
    </source>
</evidence>
<dbReference type="InterPro" id="IPR007565">
    <property type="entry name" value="4HFCP_synth"/>
</dbReference>
<comment type="caution">
    <text evidence="8">The sequence shown here is derived from an EMBL/GenBank/DDBJ whole genome shotgun (WGS) entry which is preliminary data.</text>
</comment>
<dbReference type="Pfam" id="PF04476">
    <property type="entry name" value="4HFCP_synth"/>
    <property type="match status" value="1"/>
</dbReference>
<evidence type="ECO:0000256" key="2">
    <source>
        <dbReference type="ARBA" id="ARBA00012553"/>
    </source>
</evidence>
<keyword evidence="9" id="KW-1185">Reference proteome</keyword>
<feature type="active site" description="Proton acceptor" evidence="7">
    <location>
        <position position="86"/>
    </location>
</feature>
<dbReference type="PATRIC" id="fig|1698281.3.peg.168"/>
<comment type="function">
    <text evidence="1">Catalyzes the formation of 4-(hydroxymethyl)-2-furancarboxaldehyde phosphate (4-HFC-P) from two molecules of glyceraldehyde-3-P (GA-3-P).</text>
</comment>
<evidence type="ECO:0000313" key="8">
    <source>
        <dbReference type="EMBL" id="KXB07408.1"/>
    </source>
</evidence>
<dbReference type="GO" id="GO:0016829">
    <property type="term" value="F:lyase activity"/>
    <property type="evidence" value="ECO:0007669"/>
    <property type="project" value="UniProtKB-KW"/>
</dbReference>